<keyword evidence="5" id="KW-1185">Reference proteome</keyword>
<sequence>MKKMKKSLALLTIAATVGMPALLPAHALAANPFADAASNPQIQAAIEQLAGLQVISGYDNHTFKPDQPVTRAELSKMTALALKLQPNSSTTVPFNDVASEDWFHPYVAALAAAGGLKSVNEQFAPEHTVSADELRELLAGALHVDQSVVQQLAGSSALTSDQVTRGEAALIIVQAQQLAPIHITSIRALNAITLQVTFSAPIPSAELELGPASKNFVFDNGLAISNVPRLKTGSTSTYIIPTPTQQAGTLYTLTYKNQPAGSFEGSGEKIALKSTQQVANDMFEIESTLEDGIADYGYVIAAYSKSRPGSFIVDENNVSNGKAYQILSSMRMRQVQITPENGAPMTATYSPFTQATDGRQAPKFILPNGETFKPGVTYTVTADWATFASSTFVAKDIAPLTIQSAAAIDEQSITVTMTQDPKDEMFVLRQVLLTAPDGKTLTAEYVQSSRKGAVASFATLNKEKLVPGTTYNVTPIGIWATANGVTVIK</sequence>
<name>A0ABW0K1V0_9BACL</name>
<dbReference type="PROSITE" id="PS51272">
    <property type="entry name" value="SLH"/>
    <property type="match status" value="1"/>
</dbReference>
<organism evidence="4 5">
    <name type="scientific">Paenibacillus aestuarii</name>
    <dbReference type="NCBI Taxonomy" id="516965"/>
    <lineage>
        <taxon>Bacteria</taxon>
        <taxon>Bacillati</taxon>
        <taxon>Bacillota</taxon>
        <taxon>Bacilli</taxon>
        <taxon>Bacillales</taxon>
        <taxon>Paenibacillaceae</taxon>
        <taxon>Paenibacillus</taxon>
    </lineage>
</organism>
<evidence type="ECO:0000256" key="2">
    <source>
        <dbReference type="SAM" id="SignalP"/>
    </source>
</evidence>
<proteinExistence type="predicted"/>
<comment type="caution">
    <text evidence="4">The sequence shown here is derived from an EMBL/GenBank/DDBJ whole genome shotgun (WGS) entry which is preliminary data.</text>
</comment>
<dbReference type="InterPro" id="IPR001119">
    <property type="entry name" value="SLH_dom"/>
</dbReference>
<dbReference type="InterPro" id="IPR014755">
    <property type="entry name" value="Cu-Rt/internalin_Ig-like"/>
</dbReference>
<feature type="chain" id="PRO_5046124692" evidence="2">
    <location>
        <begin position="30"/>
        <end position="489"/>
    </location>
</feature>
<evidence type="ECO:0000256" key="1">
    <source>
        <dbReference type="ARBA" id="ARBA00022729"/>
    </source>
</evidence>
<evidence type="ECO:0000259" key="3">
    <source>
        <dbReference type="PROSITE" id="PS51272"/>
    </source>
</evidence>
<dbReference type="Pfam" id="PF00395">
    <property type="entry name" value="SLH"/>
    <property type="match status" value="2"/>
</dbReference>
<accession>A0ABW0K1V0</accession>
<keyword evidence="1 2" id="KW-0732">Signal</keyword>
<evidence type="ECO:0000313" key="4">
    <source>
        <dbReference type="EMBL" id="MFC5447008.1"/>
    </source>
</evidence>
<gene>
    <name evidence="4" type="ORF">ACFPOG_01920</name>
</gene>
<feature type="domain" description="SLH" evidence="3">
    <location>
        <begin position="29"/>
        <end position="92"/>
    </location>
</feature>
<feature type="signal peptide" evidence="2">
    <location>
        <begin position="1"/>
        <end position="29"/>
    </location>
</feature>
<dbReference type="EMBL" id="JBHSMJ010000004">
    <property type="protein sequence ID" value="MFC5447008.1"/>
    <property type="molecule type" value="Genomic_DNA"/>
</dbReference>
<protein>
    <submittedName>
        <fullName evidence="4">S-layer homology domain-containing protein</fullName>
    </submittedName>
</protein>
<evidence type="ECO:0000313" key="5">
    <source>
        <dbReference type="Proteomes" id="UP001596044"/>
    </source>
</evidence>
<dbReference type="RefSeq" id="WP_270880311.1">
    <property type="nucleotide sequence ID" value="NZ_JAQFVF010000033.1"/>
</dbReference>
<dbReference type="Gene3D" id="2.60.40.1220">
    <property type="match status" value="1"/>
</dbReference>
<dbReference type="Proteomes" id="UP001596044">
    <property type="component" value="Unassembled WGS sequence"/>
</dbReference>
<reference evidence="5" key="1">
    <citation type="journal article" date="2019" name="Int. J. Syst. Evol. Microbiol.">
        <title>The Global Catalogue of Microorganisms (GCM) 10K type strain sequencing project: providing services to taxonomists for standard genome sequencing and annotation.</title>
        <authorList>
            <consortium name="The Broad Institute Genomics Platform"/>
            <consortium name="The Broad Institute Genome Sequencing Center for Infectious Disease"/>
            <person name="Wu L."/>
            <person name="Ma J."/>
        </authorList>
    </citation>
    <scope>NUCLEOTIDE SEQUENCE [LARGE SCALE GENOMIC DNA]</scope>
    <source>
        <strain evidence="5">KACC 11904</strain>
    </source>
</reference>